<dbReference type="HOGENOM" id="CLU_3355877_0_0_10"/>
<gene>
    <name evidence="1" type="ordered locus">Echvi_3694</name>
</gene>
<dbReference type="AlphaFoldDB" id="L0G4G8"/>
<reference evidence="2" key="1">
    <citation type="submission" date="2012-02" db="EMBL/GenBank/DDBJ databases">
        <title>The complete genome of Echinicola vietnamensis DSM 17526.</title>
        <authorList>
            <person name="Lucas S."/>
            <person name="Copeland A."/>
            <person name="Lapidus A."/>
            <person name="Glavina del Rio T."/>
            <person name="Dalin E."/>
            <person name="Tice H."/>
            <person name="Bruce D."/>
            <person name="Goodwin L."/>
            <person name="Pitluck S."/>
            <person name="Peters L."/>
            <person name="Ovchinnikova G."/>
            <person name="Teshima H."/>
            <person name="Kyrpides N."/>
            <person name="Mavromatis K."/>
            <person name="Ivanova N."/>
            <person name="Brettin T."/>
            <person name="Detter J.C."/>
            <person name="Han C."/>
            <person name="Larimer F."/>
            <person name="Land M."/>
            <person name="Hauser L."/>
            <person name="Markowitz V."/>
            <person name="Cheng J.-F."/>
            <person name="Hugenholtz P."/>
            <person name="Woyke T."/>
            <person name="Wu D."/>
            <person name="Brambilla E."/>
            <person name="Klenk H.-P."/>
            <person name="Eisen J.A."/>
        </authorList>
    </citation>
    <scope>NUCLEOTIDE SEQUENCE [LARGE SCALE GENOMIC DNA]</scope>
    <source>
        <strain evidence="2">DSM 17526 / LMG 23754 / KMM 6221</strain>
    </source>
</reference>
<sequence>MRNGLHYSLSFCSKLNKETVSYPILWLNVTVPKSAG</sequence>
<dbReference type="EMBL" id="CP003346">
    <property type="protein sequence ID" value="AGA79906.1"/>
    <property type="molecule type" value="Genomic_DNA"/>
</dbReference>
<accession>L0G4G8</accession>
<keyword evidence="2" id="KW-1185">Reference proteome</keyword>
<protein>
    <submittedName>
        <fullName evidence="1">Uncharacterized protein</fullName>
    </submittedName>
</protein>
<dbReference type="Proteomes" id="UP000010796">
    <property type="component" value="Chromosome"/>
</dbReference>
<evidence type="ECO:0000313" key="1">
    <source>
        <dbReference type="EMBL" id="AGA79906.1"/>
    </source>
</evidence>
<proteinExistence type="predicted"/>
<organism evidence="1 2">
    <name type="scientific">Echinicola vietnamensis (strain DSM 17526 / LMG 23754 / KMM 6221)</name>
    <dbReference type="NCBI Taxonomy" id="926556"/>
    <lineage>
        <taxon>Bacteria</taxon>
        <taxon>Pseudomonadati</taxon>
        <taxon>Bacteroidota</taxon>
        <taxon>Cytophagia</taxon>
        <taxon>Cytophagales</taxon>
        <taxon>Cyclobacteriaceae</taxon>
        <taxon>Echinicola</taxon>
    </lineage>
</organism>
<evidence type="ECO:0000313" key="2">
    <source>
        <dbReference type="Proteomes" id="UP000010796"/>
    </source>
</evidence>
<dbReference type="KEGG" id="evi:Echvi_3694"/>
<name>L0G4G8_ECHVK</name>